<organism evidence="1">
    <name type="scientific">Anoxybacillus flavithermus</name>
    <dbReference type="NCBI Taxonomy" id="33934"/>
    <lineage>
        <taxon>Bacteria</taxon>
        <taxon>Bacillati</taxon>
        <taxon>Bacillota</taxon>
        <taxon>Bacilli</taxon>
        <taxon>Bacillales</taxon>
        <taxon>Anoxybacillaceae</taxon>
        <taxon>Anoxybacillus</taxon>
    </lineage>
</organism>
<name>A0A094J2G4_9BACL</name>
<comment type="caution">
    <text evidence="1">The sequence shown here is derived from an EMBL/GenBank/DDBJ whole genome shotgun (WGS) entry which is preliminary data.</text>
</comment>
<dbReference type="EMBL" id="JPZO01000113">
    <property type="protein sequence ID" value="KFZ32239.1"/>
    <property type="molecule type" value="Genomic_DNA"/>
</dbReference>
<sequence length="107" mass="12865">MNLKFFIEAWLELTDMRTHESYRPRVMNLKNILKELILYLDGCIKGQERFKRYVDEIVAETRDILGKEIILLKDRPLLLAELENILNNLKTFPTEQIKIFLILMNIW</sequence>
<evidence type="ECO:0000313" key="1">
    <source>
        <dbReference type="EMBL" id="KFZ32239.1"/>
    </source>
</evidence>
<proteinExistence type="predicted"/>
<accession>A0A094J2G4</accession>
<reference evidence="1" key="1">
    <citation type="submission" date="2014-08" db="EMBL/GenBank/DDBJ databases">
        <title>Fullgenome sequencing of Anoxybacillus sp.25 isolate from Garga hot-spring Russia.</title>
        <authorList>
            <person name="Rozanov A.S."/>
            <person name="Kotenko A.V."/>
            <person name="Malup T.K."/>
            <person name="Peltek S.E."/>
        </authorList>
    </citation>
    <scope>NUCLEOTIDE SEQUENCE [LARGE SCALE GENOMIC DNA]</scope>
    <source>
        <strain evidence="1">25</strain>
    </source>
</reference>
<dbReference type="AlphaFoldDB" id="A0A094J2G4"/>
<protein>
    <submittedName>
        <fullName evidence="1">Uncharacterized protein</fullName>
    </submittedName>
</protein>
<gene>
    <name evidence="1" type="ORF">JS44_14205</name>
</gene>